<keyword evidence="8" id="KW-1185">Reference proteome</keyword>
<keyword evidence="2 5" id="KW-0812">Transmembrane</keyword>
<organism evidence="7 8">
    <name type="scientific">Calothrix parasitica NIES-267</name>
    <dbReference type="NCBI Taxonomy" id="1973488"/>
    <lineage>
        <taxon>Bacteria</taxon>
        <taxon>Bacillati</taxon>
        <taxon>Cyanobacteriota</taxon>
        <taxon>Cyanophyceae</taxon>
        <taxon>Nostocales</taxon>
        <taxon>Calotrichaceae</taxon>
        <taxon>Calothrix</taxon>
    </lineage>
</organism>
<reference evidence="7 8" key="1">
    <citation type="submission" date="2017-06" db="EMBL/GenBank/DDBJ databases">
        <title>Genome sequencing of cyanobaciteial culture collection at National Institute for Environmental Studies (NIES).</title>
        <authorList>
            <person name="Hirose Y."/>
            <person name="Shimura Y."/>
            <person name="Fujisawa T."/>
            <person name="Nakamura Y."/>
            <person name="Kawachi M."/>
        </authorList>
    </citation>
    <scope>NUCLEOTIDE SEQUENCE [LARGE SCALE GENOMIC DNA]</scope>
    <source>
        <strain evidence="7 8">NIES-267</strain>
    </source>
</reference>
<feature type="transmembrane region" description="Helical" evidence="5">
    <location>
        <begin position="194"/>
        <end position="224"/>
    </location>
</feature>
<dbReference type="InterPro" id="IPR051533">
    <property type="entry name" value="WaaL-like"/>
</dbReference>
<gene>
    <name evidence="7" type="ORF">NIES267_19940</name>
</gene>
<sequence length="432" mass="48914">MNKKHLVTAEKIFAILGLTFFSGGLLAGTSVNSPGLIPASIVSFVRYFVWGTSILLICASYKRALYVISKDIFIFIFVLIVYSSSIWSVNPGFTDRFMPEVLQMTTFGIYLATRHSLKQQLRFVAWTFAIGAFASIYVVWRIPAAGLHWNDHPGSWKGIYDYKNTFGSLMVLNSVAFLLIPVDSAKHRLYKWGNFALALLMIYFSTSKTSLVVSFLTIAIVLFYQNFRWKGKVTVFYLDILILFLGSIATIVIGLWVEILGAMGKDATLTGRTPMWNVAFTELMNRPWFGFGRGAFWAEKSKYAIDAGYAVSQGFIPPHAHNGFIDIMLDVGFVGFGVFLISFVIVYFRSLKLAYGSDRAEDIWPLAYLLFVTLNNIMESYLLRLANVYWVLYIATALSVTVRRPASIKPQPKETPRLNRLSRRKSQNAFFR</sequence>
<evidence type="ECO:0000259" key="6">
    <source>
        <dbReference type="Pfam" id="PF04932"/>
    </source>
</evidence>
<accession>A0A1Z4LMS5</accession>
<proteinExistence type="predicted"/>
<evidence type="ECO:0000256" key="1">
    <source>
        <dbReference type="ARBA" id="ARBA00004141"/>
    </source>
</evidence>
<name>A0A1Z4LMS5_9CYAN</name>
<feature type="transmembrane region" description="Helical" evidence="5">
    <location>
        <begin position="162"/>
        <end position="182"/>
    </location>
</feature>
<dbReference type="PANTHER" id="PTHR37422">
    <property type="entry name" value="TEICHURONIC ACID BIOSYNTHESIS PROTEIN TUAE"/>
    <property type="match status" value="1"/>
</dbReference>
<dbReference type="EMBL" id="AP018227">
    <property type="protein sequence ID" value="BAY82513.1"/>
    <property type="molecule type" value="Genomic_DNA"/>
</dbReference>
<keyword evidence="4 5" id="KW-0472">Membrane</keyword>
<feature type="transmembrane region" description="Helical" evidence="5">
    <location>
        <begin position="37"/>
        <end position="60"/>
    </location>
</feature>
<dbReference type="OrthoDB" id="4391260at2"/>
<feature type="transmembrane region" description="Helical" evidence="5">
    <location>
        <begin position="381"/>
        <end position="402"/>
    </location>
</feature>
<dbReference type="PANTHER" id="PTHR37422:SF17">
    <property type="entry name" value="O-ANTIGEN LIGASE"/>
    <property type="match status" value="1"/>
</dbReference>
<evidence type="ECO:0000313" key="8">
    <source>
        <dbReference type="Proteomes" id="UP000218418"/>
    </source>
</evidence>
<dbReference type="InterPro" id="IPR007016">
    <property type="entry name" value="O-antigen_ligase-rel_domated"/>
</dbReference>
<feature type="transmembrane region" description="Helical" evidence="5">
    <location>
        <begin position="12"/>
        <end position="31"/>
    </location>
</feature>
<evidence type="ECO:0000256" key="3">
    <source>
        <dbReference type="ARBA" id="ARBA00022989"/>
    </source>
</evidence>
<feature type="transmembrane region" description="Helical" evidence="5">
    <location>
        <begin position="327"/>
        <end position="348"/>
    </location>
</feature>
<feature type="domain" description="O-antigen ligase-related" evidence="6">
    <location>
        <begin position="195"/>
        <end position="340"/>
    </location>
</feature>
<feature type="transmembrane region" description="Helical" evidence="5">
    <location>
        <begin position="72"/>
        <end position="90"/>
    </location>
</feature>
<dbReference type="Proteomes" id="UP000218418">
    <property type="component" value="Chromosome"/>
</dbReference>
<protein>
    <submittedName>
        <fullName evidence="7">O-antigen polymerase</fullName>
    </submittedName>
</protein>
<dbReference type="GO" id="GO:0016020">
    <property type="term" value="C:membrane"/>
    <property type="evidence" value="ECO:0007669"/>
    <property type="project" value="UniProtKB-SubCell"/>
</dbReference>
<keyword evidence="3 5" id="KW-1133">Transmembrane helix</keyword>
<dbReference type="Pfam" id="PF04932">
    <property type="entry name" value="Wzy_C"/>
    <property type="match status" value="1"/>
</dbReference>
<evidence type="ECO:0000256" key="2">
    <source>
        <dbReference type="ARBA" id="ARBA00022692"/>
    </source>
</evidence>
<dbReference type="AlphaFoldDB" id="A0A1Z4LMS5"/>
<evidence type="ECO:0000256" key="5">
    <source>
        <dbReference type="SAM" id="Phobius"/>
    </source>
</evidence>
<comment type="subcellular location">
    <subcellularLocation>
        <location evidence="1">Membrane</location>
        <topology evidence="1">Multi-pass membrane protein</topology>
    </subcellularLocation>
</comment>
<evidence type="ECO:0000313" key="7">
    <source>
        <dbReference type="EMBL" id="BAY82513.1"/>
    </source>
</evidence>
<evidence type="ECO:0000256" key="4">
    <source>
        <dbReference type="ARBA" id="ARBA00023136"/>
    </source>
</evidence>
<feature type="transmembrane region" description="Helical" evidence="5">
    <location>
        <begin position="236"/>
        <end position="257"/>
    </location>
</feature>
<feature type="transmembrane region" description="Helical" evidence="5">
    <location>
        <begin position="124"/>
        <end position="142"/>
    </location>
</feature>